<name>A0A1Y1U6T7_9TREE</name>
<comment type="function">
    <text evidence="3">Necessary for protein synthesis in mitochondria. Functions as a ribosome recycling factor in mitochondria.</text>
</comment>
<dbReference type="InParanoid" id="A0A1Y1U6T7"/>
<feature type="region of interest" description="Disordered" evidence="4">
    <location>
        <begin position="1"/>
        <end position="70"/>
    </location>
</feature>
<dbReference type="GO" id="GO:0005739">
    <property type="term" value="C:mitochondrion"/>
    <property type="evidence" value="ECO:0007669"/>
    <property type="project" value="TreeGrafter"/>
</dbReference>
<dbReference type="STRING" id="4999.A0A1Y1U6T7"/>
<feature type="compositionally biased region" description="Basic residues" evidence="4">
    <location>
        <begin position="40"/>
        <end position="52"/>
    </location>
</feature>
<evidence type="ECO:0000259" key="5">
    <source>
        <dbReference type="Pfam" id="PF01765"/>
    </source>
</evidence>
<dbReference type="GO" id="GO:0043023">
    <property type="term" value="F:ribosomal large subunit binding"/>
    <property type="evidence" value="ECO:0007669"/>
    <property type="project" value="TreeGrafter"/>
</dbReference>
<evidence type="ECO:0000313" key="7">
    <source>
        <dbReference type="Proteomes" id="UP000193218"/>
    </source>
</evidence>
<evidence type="ECO:0000256" key="3">
    <source>
        <dbReference type="ARBA" id="ARBA00024909"/>
    </source>
</evidence>
<accession>A0A1Y1U6T7</accession>
<keyword evidence="2" id="KW-0648">Protein biosynthesis</keyword>
<dbReference type="SUPFAM" id="SSF55194">
    <property type="entry name" value="Ribosome recycling factor, RRF"/>
    <property type="match status" value="1"/>
</dbReference>
<organism evidence="6 7">
    <name type="scientific">Kockovaella imperatae</name>
    <dbReference type="NCBI Taxonomy" id="4999"/>
    <lineage>
        <taxon>Eukaryota</taxon>
        <taxon>Fungi</taxon>
        <taxon>Dikarya</taxon>
        <taxon>Basidiomycota</taxon>
        <taxon>Agaricomycotina</taxon>
        <taxon>Tremellomycetes</taxon>
        <taxon>Tremellales</taxon>
        <taxon>Cuniculitremaceae</taxon>
        <taxon>Kockovaella</taxon>
    </lineage>
</organism>
<dbReference type="InterPro" id="IPR002661">
    <property type="entry name" value="Ribosome_recyc_fac"/>
</dbReference>
<comment type="similarity">
    <text evidence="1">Belongs to the RRF family.</text>
</comment>
<dbReference type="Proteomes" id="UP000193218">
    <property type="component" value="Unassembled WGS sequence"/>
</dbReference>
<proteinExistence type="inferred from homology"/>
<dbReference type="AlphaFoldDB" id="A0A1Y1U6T7"/>
<dbReference type="PANTHER" id="PTHR20982:SF3">
    <property type="entry name" value="MITOCHONDRIAL RIBOSOME RECYCLING FACTOR PSEUDO 1"/>
    <property type="match status" value="1"/>
</dbReference>
<dbReference type="Gene3D" id="3.30.1360.40">
    <property type="match status" value="1"/>
</dbReference>
<dbReference type="InterPro" id="IPR023584">
    <property type="entry name" value="Ribosome_recyc_fac_dom"/>
</dbReference>
<evidence type="ECO:0000256" key="2">
    <source>
        <dbReference type="ARBA" id="ARBA00022917"/>
    </source>
</evidence>
<dbReference type="EMBL" id="NBSH01000017">
    <property type="protein sequence ID" value="ORX33728.1"/>
    <property type="molecule type" value="Genomic_DNA"/>
</dbReference>
<dbReference type="PANTHER" id="PTHR20982">
    <property type="entry name" value="RIBOSOME RECYCLING FACTOR"/>
    <property type="match status" value="1"/>
</dbReference>
<comment type="caution">
    <text evidence="6">The sequence shown here is derived from an EMBL/GenBank/DDBJ whole genome shotgun (WGS) entry which is preliminary data.</text>
</comment>
<dbReference type="RefSeq" id="XP_021868027.1">
    <property type="nucleotide sequence ID" value="XM_022017105.1"/>
</dbReference>
<gene>
    <name evidence="6" type="ORF">BD324DRAFT_638359</name>
</gene>
<reference evidence="6 7" key="1">
    <citation type="submission" date="2017-03" db="EMBL/GenBank/DDBJ databases">
        <title>Widespread Adenine N6-methylation of Active Genes in Fungi.</title>
        <authorList>
            <consortium name="DOE Joint Genome Institute"/>
            <person name="Mondo S.J."/>
            <person name="Dannebaum R.O."/>
            <person name="Kuo R.C."/>
            <person name="Louie K.B."/>
            <person name="Bewick A.J."/>
            <person name="Labutti K."/>
            <person name="Haridas S."/>
            <person name="Kuo A."/>
            <person name="Salamov A."/>
            <person name="Ahrendt S.R."/>
            <person name="Lau R."/>
            <person name="Bowen B.P."/>
            <person name="Lipzen A."/>
            <person name="Sullivan W."/>
            <person name="Andreopoulos W.B."/>
            <person name="Clum A."/>
            <person name="Lindquist E."/>
            <person name="Daum C."/>
            <person name="Northen T.R."/>
            <person name="Ramamoorthy G."/>
            <person name="Schmitz R.J."/>
            <person name="Gryganskyi A."/>
            <person name="Culley D."/>
            <person name="Magnuson J."/>
            <person name="James T.Y."/>
            <person name="O'Malley M.A."/>
            <person name="Stajich J.E."/>
            <person name="Spatafora J.W."/>
            <person name="Visel A."/>
            <person name="Grigoriev I.V."/>
        </authorList>
    </citation>
    <scope>NUCLEOTIDE SEQUENCE [LARGE SCALE GENOMIC DNA]</scope>
    <source>
        <strain evidence="6 7">NRRL Y-17943</strain>
    </source>
</reference>
<dbReference type="OrthoDB" id="407355at2759"/>
<sequence>MAHSLLRGTMNLSRNAVAGPSRLARLPPLRSFSSTPPSFKKSKAAAVKKAHKEAKNQVASEIEENPEGHRYEAAPVDDLETVLSKAKERMQKATDWAKAQVYEGVERVSGKLSPSLLDNVRVTTSESEGSHHLNTVASVTVRQGALWVDVWDSTSMKGVESAIKAANLPGVSPLRMSETSLKIPVSRPTHEQRQEILRQLAQIIETAKNQVRKARSDGINNLGGRKEPGADDVEKLANDFGGQLTDSLNAAKKAFEKV</sequence>
<keyword evidence="7" id="KW-1185">Reference proteome</keyword>
<dbReference type="Gene3D" id="1.10.132.20">
    <property type="entry name" value="Ribosome-recycling factor"/>
    <property type="match status" value="1"/>
</dbReference>
<dbReference type="GO" id="GO:0006412">
    <property type="term" value="P:translation"/>
    <property type="evidence" value="ECO:0007669"/>
    <property type="project" value="UniProtKB-KW"/>
</dbReference>
<dbReference type="GeneID" id="33558914"/>
<evidence type="ECO:0000256" key="1">
    <source>
        <dbReference type="ARBA" id="ARBA00005912"/>
    </source>
</evidence>
<evidence type="ECO:0000256" key="4">
    <source>
        <dbReference type="SAM" id="MobiDB-lite"/>
    </source>
</evidence>
<protein>
    <submittedName>
        <fullName evidence="6">Ribosome recycling factor domain-containing protein</fullName>
    </submittedName>
</protein>
<dbReference type="InterPro" id="IPR036191">
    <property type="entry name" value="RRF_sf"/>
</dbReference>
<evidence type="ECO:0000313" key="6">
    <source>
        <dbReference type="EMBL" id="ORX33728.1"/>
    </source>
</evidence>
<dbReference type="Pfam" id="PF01765">
    <property type="entry name" value="RRF"/>
    <property type="match status" value="1"/>
</dbReference>
<feature type="domain" description="Ribosome recycling factor" evidence="5">
    <location>
        <begin position="109"/>
        <end position="241"/>
    </location>
</feature>